<dbReference type="InterPro" id="IPR029382">
    <property type="entry name" value="NCU-G1"/>
</dbReference>
<dbReference type="Proteomes" id="UP000321570">
    <property type="component" value="Unassembled WGS sequence"/>
</dbReference>
<name>A0A564YW46_HYMDI</name>
<feature type="transmembrane region" description="Helical" evidence="11">
    <location>
        <begin position="381"/>
        <end position="401"/>
    </location>
</feature>
<gene>
    <name evidence="13" type="ORF">WMSIL1_LOCUS9641</name>
</gene>
<evidence type="ECO:0000256" key="2">
    <source>
        <dbReference type="ARBA" id="ARBA00022692"/>
    </source>
</evidence>
<comment type="subcellular location">
    <subcellularLocation>
        <location evidence="9">Lysosome membrane</location>
        <topology evidence="9">Single-pass type I membrane protein</topology>
        <orientation evidence="9">Lumenal side</orientation>
    </subcellularLocation>
</comment>
<sequence>MEMLKHFVRLVVILSYCLCTEVSRSQLEPKIIYYKADDTGYLVRVTATTDTERIFYLIGSANYPSPLSVMVMRGSLESNVDVDDTLFFMKHNNDSINATEITESHGILFFNICEYEDKKGTAIFDDYKHSICRNSGEKLMWHYLESESILSSDLIVLTFQSRHWDPPNNVEHHGVKFQFTISNEDLDGILHVPAIRGVQIKMEFTEKLGKPESRLGVGMLIFTNSSIQSGQNFLQTDTFNFGVELEPGNFFSTSVQFDKRDPSEPKPPNASPAYLFWRSVCFVDSENRWYSGRRVAAFQSSPLHTHKENERINRSLPQVIYGAKRFNIHIHNNDTVAVMEEWFGFGSPLDGFYAKTNYTDWTFVMALGHPPPDHSPQAGRLFAPLILPLLVLVVTLSFYFCRQRFCPLPTADPGDVTRPLIDEIVDDDNSYPGFGDPCVTEVCENATEIHASAPDSYGAI</sequence>
<keyword evidence="5 11" id="KW-0472">Membrane</keyword>
<accession>A0A564YW46</accession>
<keyword evidence="6" id="KW-0325">Glycoprotein</keyword>
<keyword evidence="2 11" id="KW-0812">Transmembrane</keyword>
<evidence type="ECO:0000256" key="11">
    <source>
        <dbReference type="SAM" id="Phobius"/>
    </source>
</evidence>
<evidence type="ECO:0000256" key="9">
    <source>
        <dbReference type="ARBA" id="ARBA00024189"/>
    </source>
</evidence>
<comment type="subunit">
    <text evidence="10">Interacts (via lumenal domain) with lysosomal protein MFSD1; the interaction starts while both proteins are still in the endoplasmic reticulum and is required for stabilization of MFSD1 in lysosomes but has no direct effect on its targeting to lysosomes or transporter activity.</text>
</comment>
<keyword evidence="4 11" id="KW-1133">Transmembrane helix</keyword>
<feature type="signal peptide" evidence="12">
    <location>
        <begin position="1"/>
        <end position="19"/>
    </location>
</feature>
<evidence type="ECO:0000256" key="7">
    <source>
        <dbReference type="ARBA" id="ARBA00023228"/>
    </source>
</evidence>
<dbReference type="GO" id="GO:0005765">
    <property type="term" value="C:lysosomal membrane"/>
    <property type="evidence" value="ECO:0007669"/>
    <property type="project" value="UniProtKB-SubCell"/>
</dbReference>
<evidence type="ECO:0000256" key="4">
    <source>
        <dbReference type="ARBA" id="ARBA00022989"/>
    </source>
</evidence>
<evidence type="ECO:0000256" key="12">
    <source>
        <dbReference type="SAM" id="SignalP"/>
    </source>
</evidence>
<evidence type="ECO:0000256" key="1">
    <source>
        <dbReference type="ARBA" id="ARBA00010599"/>
    </source>
</evidence>
<evidence type="ECO:0000256" key="10">
    <source>
        <dbReference type="ARBA" id="ARBA00044960"/>
    </source>
</evidence>
<dbReference type="Pfam" id="PF15065">
    <property type="entry name" value="NCU-G1"/>
    <property type="match status" value="1"/>
</dbReference>
<keyword evidence="7" id="KW-0458">Lysosome</keyword>
<evidence type="ECO:0000313" key="13">
    <source>
        <dbReference type="EMBL" id="VUZ50804.1"/>
    </source>
</evidence>
<dbReference type="EMBL" id="CABIJS010000399">
    <property type="protein sequence ID" value="VUZ50804.1"/>
    <property type="molecule type" value="Genomic_DNA"/>
</dbReference>
<evidence type="ECO:0000256" key="3">
    <source>
        <dbReference type="ARBA" id="ARBA00022729"/>
    </source>
</evidence>
<organism evidence="13 14">
    <name type="scientific">Hymenolepis diminuta</name>
    <name type="common">Rat tapeworm</name>
    <dbReference type="NCBI Taxonomy" id="6216"/>
    <lineage>
        <taxon>Eukaryota</taxon>
        <taxon>Metazoa</taxon>
        <taxon>Spiralia</taxon>
        <taxon>Lophotrochozoa</taxon>
        <taxon>Platyhelminthes</taxon>
        <taxon>Cestoda</taxon>
        <taxon>Eucestoda</taxon>
        <taxon>Cyclophyllidea</taxon>
        <taxon>Hymenolepididae</taxon>
        <taxon>Hymenolepis</taxon>
    </lineage>
</organism>
<proteinExistence type="inferred from homology"/>
<evidence type="ECO:0000313" key="14">
    <source>
        <dbReference type="Proteomes" id="UP000321570"/>
    </source>
</evidence>
<keyword evidence="3 12" id="KW-0732">Signal</keyword>
<evidence type="ECO:0000256" key="8">
    <source>
        <dbReference type="ARBA" id="ARBA00024176"/>
    </source>
</evidence>
<keyword evidence="14" id="KW-1185">Reference proteome</keyword>
<dbReference type="PANTHER" id="PTHR31981:SF1">
    <property type="entry name" value="GLYCOSYLATED LYSOSOMAL MEMBRANE PROTEIN"/>
    <property type="match status" value="1"/>
</dbReference>
<evidence type="ECO:0000256" key="5">
    <source>
        <dbReference type="ARBA" id="ARBA00023136"/>
    </source>
</evidence>
<reference evidence="13 14" key="1">
    <citation type="submission" date="2019-07" db="EMBL/GenBank/DDBJ databases">
        <authorList>
            <person name="Jastrzebski P J."/>
            <person name="Paukszto L."/>
            <person name="Jastrzebski P J."/>
        </authorList>
    </citation>
    <scope>NUCLEOTIDE SEQUENCE [LARGE SCALE GENOMIC DNA]</scope>
    <source>
        <strain evidence="13 14">WMS-il1</strain>
    </source>
</reference>
<feature type="chain" id="PRO_5021847166" evidence="12">
    <location>
        <begin position="20"/>
        <end position="460"/>
    </location>
</feature>
<dbReference type="PANTHER" id="PTHR31981">
    <property type="entry name" value="GLYCOSYLATED LYSOSOMAL MEMBRANE PROTEIN"/>
    <property type="match status" value="1"/>
</dbReference>
<protein>
    <submittedName>
        <fullName evidence="13">Uncharacterized protein</fullName>
    </submittedName>
</protein>
<evidence type="ECO:0000256" key="6">
    <source>
        <dbReference type="ARBA" id="ARBA00023180"/>
    </source>
</evidence>
<comment type="function">
    <text evidence="8">Required to protect lysosomal transporter MFSD1 from lysosomal proteolysis and for MFSD1 lysosomal localization.</text>
</comment>
<dbReference type="AlphaFoldDB" id="A0A564YW46"/>
<comment type="similarity">
    <text evidence="1">Belongs to the GLMP family.</text>
</comment>